<evidence type="ECO:0000256" key="1">
    <source>
        <dbReference type="HAMAP-Rule" id="MF_01411"/>
    </source>
</evidence>
<evidence type="ECO:0000313" key="3">
    <source>
        <dbReference type="EMBL" id="AJE17549.1"/>
    </source>
</evidence>
<dbReference type="EMBL" id="CP007726">
    <property type="protein sequence ID" value="AJE17549.1"/>
    <property type="molecule type" value="Genomic_DNA"/>
</dbReference>
<comment type="similarity">
    <text evidence="1">Belongs to the LptD family.</text>
</comment>
<keyword evidence="1" id="KW-0732">Signal</keyword>
<dbReference type="InterPro" id="IPR050218">
    <property type="entry name" value="LptD"/>
</dbReference>
<dbReference type="GO" id="GO:0009279">
    <property type="term" value="C:cell outer membrane"/>
    <property type="evidence" value="ECO:0007669"/>
    <property type="project" value="UniProtKB-SubCell"/>
</dbReference>
<keyword evidence="1" id="KW-0472">Membrane</keyword>
<feature type="signal peptide" evidence="1">
    <location>
        <begin position="1"/>
        <end position="19"/>
    </location>
</feature>
<dbReference type="Pfam" id="PF04453">
    <property type="entry name" value="LptD"/>
    <property type="match status" value="1"/>
</dbReference>
<keyword evidence="4" id="KW-1185">Reference proteome</keyword>
<gene>
    <name evidence="1" type="primary">lptD</name>
    <name evidence="3" type="ORF">NELON_00735</name>
</gene>
<evidence type="ECO:0000259" key="2">
    <source>
        <dbReference type="Pfam" id="PF04453"/>
    </source>
</evidence>
<dbReference type="InterPro" id="IPR020889">
    <property type="entry name" value="LipoPS_assembly_LptD"/>
</dbReference>
<evidence type="ECO:0000313" key="4">
    <source>
        <dbReference type="Proteomes" id="UP000031392"/>
    </source>
</evidence>
<dbReference type="GO" id="GO:0043165">
    <property type="term" value="P:Gram-negative-bacterium-type cell outer membrane assembly"/>
    <property type="evidence" value="ECO:0007669"/>
    <property type="project" value="UniProtKB-UniRule"/>
</dbReference>
<feature type="domain" description="LptD C-terminal" evidence="2">
    <location>
        <begin position="304"/>
        <end position="683"/>
    </location>
</feature>
<dbReference type="GO" id="GO:0015920">
    <property type="term" value="P:lipopolysaccharide transport"/>
    <property type="evidence" value="ECO:0007669"/>
    <property type="project" value="InterPro"/>
</dbReference>
<reference evidence="3 4" key="2">
    <citation type="journal article" date="2015" name="PLoS Genet.">
        <title>Common Cell Shape Evolution of Two Nasopharyngeal Pathogens.</title>
        <authorList>
            <person name="Veyrier F.J."/>
            <person name="Biais N."/>
            <person name="Morales P."/>
            <person name="Belkacem N."/>
            <person name="Guilhen C."/>
            <person name="Ranjeva S."/>
            <person name="Sismeiro O."/>
            <person name="Pehau-Arnaudet G."/>
            <person name="Rocha E.P."/>
            <person name="Werts C."/>
            <person name="Taha M.K."/>
            <person name="Boneca I.G."/>
        </authorList>
    </citation>
    <scope>NUCLEOTIDE SEQUENCE [LARGE SCALE GENOMIC DNA]</scope>
    <source>
        <strain evidence="3 4">ATCC 29315</strain>
    </source>
</reference>
<dbReference type="HOGENOM" id="CLU_009039_0_0_4"/>
<dbReference type="Proteomes" id="UP000031392">
    <property type="component" value="Chromosome"/>
</dbReference>
<name>A0A0B5CJL5_NEIEG</name>
<dbReference type="PANTHER" id="PTHR30189">
    <property type="entry name" value="LPS-ASSEMBLY PROTEIN"/>
    <property type="match status" value="1"/>
</dbReference>
<comment type="subunit">
    <text evidence="1">Component of the lipopolysaccharide transport and assembly complex. Interacts with LptE and LptA.</text>
</comment>
<accession>A0A0B5CJL5</accession>
<feature type="chain" id="PRO_5008984852" description="LPS-assembly protein LptD" evidence="1">
    <location>
        <begin position="20"/>
        <end position="776"/>
    </location>
</feature>
<dbReference type="AlphaFoldDB" id="A0A0B5CJL5"/>
<dbReference type="KEGG" id="nel:NELON_00735"/>
<sequence precursor="true">MARLFLVKPLALSVGMAIAAGAAAETLPLGSTCPACADGKVQTASEPETPLQRSGEPGLPVDYTRITADALRGQTNVGVEAKGGVIIERNQQTVNAEHVSYNQKTDTVKADQGFILDDGESQVRGSTLDYNLSGGSGRATEVRLETEREGRRLQAVGKEARLQDKNRYTLTEAQFNTCQKGDASWYVSADSIDADYAKGVGVAKHAKLVFHGVPVLYAPWMDFPLNGNRKSGLLVPTLKVGSNGTEVDVPYYFNLAPNYDATVSTGIISSRGIRLGGEFRYLQPDYQGTVNGVWMPSDKRSKHNNRYQAAWKHNHRFGAGFSGGVDFNQVSDNDYYRDFYNRTDVARNVNLNREAWLDYQTDVLGETLTGKLTVKKYQTLANADGYKDEPYAIMPRLSGRWQKNFAGNLFSVYGQYTRFAHDSKQAGGRLVLYPSFSRHLHNDWGYIRPKVGLHYTHYSLDGFNEKSSRSAGRALPVVNVDTGLTLERETGLFGREHVQTLEPRLFYNYIPTKSQNDLPNFDTSENSFNYEQLFRENLYSGHDRINAANSLSVALQTRYLDKATGAERLRAGIGQKFYFKNDSVLIDGNISQSSRNRSDWVAFADGEISRSVSGYTSVHFNENRSRFYSASAGIRYRPQDGKVLGARYKYGRDEPIYLQSDGTYFRDKLSQIDLAAQWPIKQNLYGVARFNYALNVRRPLDILAGLEYKSSCGCWSATAVAQRYVTGWNIERNKPDYKNAAFLTLQLKNLSNIGSKTEDTLRPAIPGYIKTNEVVK</sequence>
<protein>
    <recommendedName>
        <fullName evidence="1">LPS-assembly protein LptD</fullName>
    </recommendedName>
</protein>
<keyword evidence="1" id="KW-0998">Cell outer membrane</keyword>
<comment type="function">
    <text evidence="1">Together with LptE, is involved in the assembly of lipopolysaccharide (LPS) at the surface of the outer membrane.</text>
</comment>
<dbReference type="RefSeq" id="WP_040666515.1">
    <property type="nucleotide sequence ID" value="NZ_CP007726.1"/>
</dbReference>
<dbReference type="HAMAP" id="MF_01411">
    <property type="entry name" value="LPS_assembly_LptD"/>
    <property type="match status" value="1"/>
</dbReference>
<comment type="caution">
    <text evidence="1">Lacks conserved residue(s) required for the propagation of feature annotation.</text>
</comment>
<dbReference type="InterPro" id="IPR007543">
    <property type="entry name" value="LptD_C"/>
</dbReference>
<dbReference type="PATRIC" id="fig|546263.7.peg.160"/>
<proteinExistence type="inferred from homology"/>
<comment type="subcellular location">
    <subcellularLocation>
        <location evidence="1">Cell outer membrane</location>
    </subcellularLocation>
</comment>
<organism evidence="3 4">
    <name type="scientific">Neisseria elongata subsp. glycolytica ATCC 29315</name>
    <dbReference type="NCBI Taxonomy" id="546263"/>
    <lineage>
        <taxon>Bacteria</taxon>
        <taxon>Pseudomonadati</taxon>
        <taxon>Pseudomonadota</taxon>
        <taxon>Betaproteobacteria</taxon>
        <taxon>Neisseriales</taxon>
        <taxon>Neisseriaceae</taxon>
        <taxon>Neisseria</taxon>
    </lineage>
</organism>
<dbReference type="GO" id="GO:1990351">
    <property type="term" value="C:transporter complex"/>
    <property type="evidence" value="ECO:0007669"/>
    <property type="project" value="TreeGrafter"/>
</dbReference>
<dbReference type="PANTHER" id="PTHR30189:SF1">
    <property type="entry name" value="LPS-ASSEMBLY PROTEIN LPTD"/>
    <property type="match status" value="1"/>
</dbReference>
<reference evidence="4" key="1">
    <citation type="submission" date="2014-05" db="EMBL/GenBank/DDBJ databases">
        <title>Complete Genome sequence of Neisseria elongata subsp. glycolytica.</title>
        <authorList>
            <person name="Veyrier F.J."/>
            <person name="Taha M.-K."/>
        </authorList>
    </citation>
    <scope>NUCLEOTIDE SEQUENCE [LARGE SCALE GENOMIC DNA]</scope>
    <source>
        <strain evidence="4">ATCC 29315</strain>
    </source>
</reference>